<sequence length="113" mass="12813">MDTLLANTSLTEEKGLVKGDLFQWANESFQIAISDGVLYCFKKNGSCWYTEQDEIWRPTVPSRKIQLSQAYLASFEQVAAMRVQRAGFRLVHLINKALDPSYTEPVQNAAQKP</sequence>
<dbReference type="Proteomes" id="UP001235094">
    <property type="component" value="Unassembled WGS sequence"/>
</dbReference>
<keyword evidence="2" id="KW-1185">Reference proteome</keyword>
<evidence type="ECO:0000313" key="1">
    <source>
        <dbReference type="EMBL" id="MDQ0513523.1"/>
    </source>
</evidence>
<comment type="caution">
    <text evidence="1">The sequence shown here is derived from an EMBL/GenBank/DDBJ whole genome shotgun (WGS) entry which is preliminary data.</text>
</comment>
<reference evidence="1 2" key="1">
    <citation type="submission" date="2023-07" db="EMBL/GenBank/DDBJ databases">
        <title>Genomic Encyclopedia of Type Strains, Phase IV (KMG-IV): sequencing the most valuable type-strain genomes for metagenomic binning, comparative biology and taxonomic classification.</title>
        <authorList>
            <person name="Goeker M."/>
        </authorList>
    </citation>
    <scope>NUCLEOTIDE SEQUENCE [LARGE SCALE GENOMIC DNA]</scope>
    <source>
        <strain evidence="1 2">DSM 15561</strain>
    </source>
</reference>
<dbReference type="InterPro" id="IPR008947">
    <property type="entry name" value="PLipase_C/P1_nuclease_dom_sf"/>
</dbReference>
<evidence type="ECO:0000313" key="2">
    <source>
        <dbReference type="Proteomes" id="UP001235094"/>
    </source>
</evidence>
<dbReference type="RefSeq" id="WP_306892142.1">
    <property type="nucleotide sequence ID" value="NZ_JAUSVR010000035.1"/>
</dbReference>
<protein>
    <recommendedName>
        <fullName evidence="3">His-Xaa-Ser system protein HxsD</fullName>
    </recommendedName>
</protein>
<accession>A0ABU0LY45</accession>
<dbReference type="Gene3D" id="1.10.575.10">
    <property type="entry name" value="P1 Nuclease"/>
    <property type="match status" value="1"/>
</dbReference>
<evidence type="ECO:0008006" key="3">
    <source>
        <dbReference type="Google" id="ProtNLM"/>
    </source>
</evidence>
<organism evidence="1 2">
    <name type="scientific">Ancylobacter amanitiformis</name>
    <dbReference type="NCBI Taxonomy" id="217069"/>
    <lineage>
        <taxon>Bacteria</taxon>
        <taxon>Pseudomonadati</taxon>
        <taxon>Pseudomonadota</taxon>
        <taxon>Alphaproteobacteria</taxon>
        <taxon>Hyphomicrobiales</taxon>
        <taxon>Xanthobacteraceae</taxon>
        <taxon>Ancylobacter</taxon>
    </lineage>
</organism>
<gene>
    <name evidence="1" type="ORF">QOZ99_004446</name>
</gene>
<proteinExistence type="predicted"/>
<name>A0ABU0LY45_9HYPH</name>
<dbReference type="EMBL" id="JAUSVR010000035">
    <property type="protein sequence ID" value="MDQ0513523.1"/>
    <property type="molecule type" value="Genomic_DNA"/>
</dbReference>